<protein>
    <submittedName>
        <fullName evidence="3">NUDIX domain-containing protein</fullName>
    </submittedName>
</protein>
<evidence type="ECO:0000256" key="1">
    <source>
        <dbReference type="ARBA" id="ARBA00022801"/>
    </source>
</evidence>
<dbReference type="PANTHER" id="PTHR21340">
    <property type="entry name" value="DIADENOSINE 5,5-P1,P4-TETRAPHOSPHATE PYROPHOSPHOHYDROLASE MUTT"/>
    <property type="match status" value="1"/>
</dbReference>
<evidence type="ECO:0000313" key="4">
    <source>
        <dbReference type="Proteomes" id="UP000559010"/>
    </source>
</evidence>
<gene>
    <name evidence="3" type="ORF">HH304_19210</name>
</gene>
<dbReference type="GO" id="GO:0004081">
    <property type="term" value="F:bis(5'-nucleosyl)-tetraphosphatase (asymmetrical) activity"/>
    <property type="evidence" value="ECO:0007669"/>
    <property type="project" value="TreeGrafter"/>
</dbReference>
<dbReference type="CDD" id="cd03673">
    <property type="entry name" value="NUDIX_Ap6A_hydrolase"/>
    <property type="match status" value="1"/>
</dbReference>
<sequence>MKVFINDNPVYFRGLESDDHHVYDHVVDGAEFDLAHANLVDNLLIRAAQKEHIDQVIDILSGKKAKRLNSITFLFDDKDAAIDYFKSKFKIIKAAGGIVRKDKKTLAIYRLGKWDFPKGKLEKKETPELGAVREVEEECAIKVRLKDKVVKTWHTYVLNGKRILKRTDWYLMDCLDDSNMTPQLEEKITDIKWLTKKEMDKALFSSYRSIRYIYQKYLRVLEEQQVKIE</sequence>
<dbReference type="PROSITE" id="PS51462">
    <property type="entry name" value="NUDIX"/>
    <property type="match status" value="1"/>
</dbReference>
<organism evidence="3 4">
    <name type="scientific">Marinigracilibium pacificum</name>
    <dbReference type="NCBI Taxonomy" id="2729599"/>
    <lineage>
        <taxon>Bacteria</taxon>
        <taxon>Pseudomonadati</taxon>
        <taxon>Bacteroidota</taxon>
        <taxon>Cytophagia</taxon>
        <taxon>Cytophagales</taxon>
        <taxon>Flammeovirgaceae</taxon>
        <taxon>Marinigracilibium</taxon>
    </lineage>
</organism>
<dbReference type="RefSeq" id="WP_169684913.1">
    <property type="nucleotide sequence ID" value="NZ_JABBNU010000014.1"/>
</dbReference>
<dbReference type="AlphaFoldDB" id="A0A848J1U6"/>
<dbReference type="Proteomes" id="UP000559010">
    <property type="component" value="Unassembled WGS sequence"/>
</dbReference>
<dbReference type="GO" id="GO:0006167">
    <property type="term" value="P:AMP biosynthetic process"/>
    <property type="evidence" value="ECO:0007669"/>
    <property type="project" value="TreeGrafter"/>
</dbReference>
<evidence type="ECO:0000313" key="3">
    <source>
        <dbReference type="EMBL" id="NMM50547.1"/>
    </source>
</evidence>
<comment type="caution">
    <text evidence="3">The sequence shown here is derived from an EMBL/GenBank/DDBJ whole genome shotgun (WGS) entry which is preliminary data.</text>
</comment>
<evidence type="ECO:0000259" key="2">
    <source>
        <dbReference type="PROSITE" id="PS51462"/>
    </source>
</evidence>
<name>A0A848J1U6_9BACT</name>
<dbReference type="Pfam" id="PF00293">
    <property type="entry name" value="NUDIX"/>
    <property type="match status" value="1"/>
</dbReference>
<dbReference type="InterPro" id="IPR000086">
    <property type="entry name" value="NUDIX_hydrolase_dom"/>
</dbReference>
<keyword evidence="4" id="KW-1185">Reference proteome</keyword>
<dbReference type="GO" id="GO:0006754">
    <property type="term" value="P:ATP biosynthetic process"/>
    <property type="evidence" value="ECO:0007669"/>
    <property type="project" value="TreeGrafter"/>
</dbReference>
<proteinExistence type="predicted"/>
<dbReference type="PANTHER" id="PTHR21340:SF0">
    <property type="entry name" value="BIS(5'-NUCLEOSYL)-TETRAPHOSPHATASE [ASYMMETRICAL]"/>
    <property type="match status" value="1"/>
</dbReference>
<reference evidence="3 4" key="1">
    <citation type="submission" date="2020-04" db="EMBL/GenBank/DDBJ databases">
        <title>Flammeovirgaceae bacterium KN852 isolated from deep sea.</title>
        <authorList>
            <person name="Zhang D.-C."/>
        </authorList>
    </citation>
    <scope>NUCLEOTIDE SEQUENCE [LARGE SCALE GENOMIC DNA]</scope>
    <source>
        <strain evidence="3 4">KN852</strain>
    </source>
</reference>
<dbReference type="EMBL" id="JABBNU010000014">
    <property type="protein sequence ID" value="NMM50547.1"/>
    <property type="molecule type" value="Genomic_DNA"/>
</dbReference>
<dbReference type="InterPro" id="IPR015797">
    <property type="entry name" value="NUDIX_hydrolase-like_dom_sf"/>
</dbReference>
<keyword evidence="1" id="KW-0378">Hydrolase</keyword>
<dbReference type="Gene3D" id="3.90.79.10">
    <property type="entry name" value="Nucleoside Triphosphate Pyrophosphohydrolase"/>
    <property type="match status" value="1"/>
</dbReference>
<feature type="domain" description="Nudix hydrolase" evidence="2">
    <location>
        <begin position="90"/>
        <end position="217"/>
    </location>
</feature>
<accession>A0A848J1U6</accession>
<dbReference type="SUPFAM" id="SSF55811">
    <property type="entry name" value="Nudix"/>
    <property type="match status" value="1"/>
</dbReference>
<dbReference type="InterPro" id="IPR051325">
    <property type="entry name" value="Nudix_hydrolase_domain"/>
</dbReference>